<dbReference type="PROSITE" id="PS50893">
    <property type="entry name" value="ABC_TRANSPORTER_2"/>
    <property type="match status" value="1"/>
</dbReference>
<dbReference type="InterPro" id="IPR003439">
    <property type="entry name" value="ABC_transporter-like_ATP-bd"/>
</dbReference>
<dbReference type="InterPro" id="IPR003593">
    <property type="entry name" value="AAA+_ATPase"/>
</dbReference>
<keyword evidence="3" id="KW-0547">Nucleotide-binding</keyword>
<proteinExistence type="inferred from homology"/>
<dbReference type="InterPro" id="IPR027417">
    <property type="entry name" value="P-loop_NTPase"/>
</dbReference>
<evidence type="ECO:0000256" key="3">
    <source>
        <dbReference type="ARBA" id="ARBA00022741"/>
    </source>
</evidence>
<keyword evidence="7" id="KW-1185">Reference proteome</keyword>
<comment type="similarity">
    <text evidence="1">Belongs to the ABC transporter superfamily.</text>
</comment>
<dbReference type="PROSITE" id="PS00211">
    <property type="entry name" value="ABC_TRANSPORTER_1"/>
    <property type="match status" value="1"/>
</dbReference>
<evidence type="ECO:0000313" key="6">
    <source>
        <dbReference type="EMBL" id="QTD50605.1"/>
    </source>
</evidence>
<feature type="domain" description="ABC transporter" evidence="5">
    <location>
        <begin position="2"/>
        <end position="232"/>
    </location>
</feature>
<dbReference type="Pfam" id="PF00005">
    <property type="entry name" value="ABC_tran"/>
    <property type="match status" value="1"/>
</dbReference>
<evidence type="ECO:0000256" key="1">
    <source>
        <dbReference type="ARBA" id="ARBA00005417"/>
    </source>
</evidence>
<accession>A0A8A4TVP5</accession>
<dbReference type="Proteomes" id="UP000663929">
    <property type="component" value="Chromosome"/>
</dbReference>
<evidence type="ECO:0000256" key="2">
    <source>
        <dbReference type="ARBA" id="ARBA00022448"/>
    </source>
</evidence>
<organism evidence="6 7">
    <name type="scientific">Sulfidibacter corallicola</name>
    <dbReference type="NCBI Taxonomy" id="2818388"/>
    <lineage>
        <taxon>Bacteria</taxon>
        <taxon>Pseudomonadati</taxon>
        <taxon>Acidobacteriota</taxon>
        <taxon>Holophagae</taxon>
        <taxon>Acanthopleuribacterales</taxon>
        <taxon>Acanthopleuribacteraceae</taxon>
        <taxon>Sulfidibacter</taxon>
    </lineage>
</organism>
<dbReference type="RefSeq" id="WP_237380443.1">
    <property type="nucleotide sequence ID" value="NZ_CP071793.1"/>
</dbReference>
<protein>
    <submittedName>
        <fullName evidence="6">ABC transporter ATP-binding protein</fullName>
    </submittedName>
</protein>
<dbReference type="KEGG" id="scor:J3U87_33895"/>
<dbReference type="CDD" id="cd03264">
    <property type="entry name" value="ABC_drug_resistance_like"/>
    <property type="match status" value="1"/>
</dbReference>
<sequence>MLSIRNLSKTYANGVRAIDDVNLEIGQGLFGLLGPNGAGKSSLMRTIAGLQAPDSGSIHFDDTDIVADRPAVRRVLGYLPQEFGVYPRMSAQAMLDHFAILKGLTDRRARKAEVAARLEQTNLYEVRKKPVASFSGGMKRRFGIAQALLGNPALIIVDEPTAGLDPSERNRFNRLLARLGEQAVVLLSTHIVDDVANLCSRMAIMGGGRILRLDSPQRTVGELRGLLWRKRATIEELAEQERHWTPIATKLSGGHTWIWVRAETKPGEDFESVEPRLEDAYFETLRRHGLQAS</sequence>
<gene>
    <name evidence="6" type="ORF">J3U87_33895</name>
</gene>
<evidence type="ECO:0000259" key="5">
    <source>
        <dbReference type="PROSITE" id="PS50893"/>
    </source>
</evidence>
<keyword evidence="4 6" id="KW-0067">ATP-binding</keyword>
<dbReference type="GO" id="GO:0005524">
    <property type="term" value="F:ATP binding"/>
    <property type="evidence" value="ECO:0007669"/>
    <property type="project" value="UniProtKB-KW"/>
</dbReference>
<dbReference type="GO" id="GO:0016887">
    <property type="term" value="F:ATP hydrolysis activity"/>
    <property type="evidence" value="ECO:0007669"/>
    <property type="project" value="InterPro"/>
</dbReference>
<dbReference type="PANTHER" id="PTHR43335:SF2">
    <property type="entry name" value="ABC TRANSPORTER, ATP-BINDING PROTEIN"/>
    <property type="match status" value="1"/>
</dbReference>
<dbReference type="Gene3D" id="3.40.50.300">
    <property type="entry name" value="P-loop containing nucleotide triphosphate hydrolases"/>
    <property type="match status" value="1"/>
</dbReference>
<reference evidence="6" key="1">
    <citation type="submission" date="2021-03" db="EMBL/GenBank/DDBJ databases">
        <title>Acanthopleuribacteraceae sp. M133.</title>
        <authorList>
            <person name="Wang G."/>
        </authorList>
    </citation>
    <scope>NUCLEOTIDE SEQUENCE</scope>
    <source>
        <strain evidence="6">M133</strain>
    </source>
</reference>
<name>A0A8A4TVP5_SULCO</name>
<evidence type="ECO:0000256" key="4">
    <source>
        <dbReference type="ARBA" id="ARBA00022840"/>
    </source>
</evidence>
<dbReference type="SUPFAM" id="SSF52540">
    <property type="entry name" value="P-loop containing nucleoside triphosphate hydrolases"/>
    <property type="match status" value="1"/>
</dbReference>
<dbReference type="EMBL" id="CP071793">
    <property type="protein sequence ID" value="QTD50605.1"/>
    <property type="molecule type" value="Genomic_DNA"/>
</dbReference>
<keyword evidence="2" id="KW-0813">Transport</keyword>
<dbReference type="InterPro" id="IPR017871">
    <property type="entry name" value="ABC_transporter-like_CS"/>
</dbReference>
<evidence type="ECO:0000313" key="7">
    <source>
        <dbReference type="Proteomes" id="UP000663929"/>
    </source>
</evidence>
<dbReference type="PANTHER" id="PTHR43335">
    <property type="entry name" value="ABC TRANSPORTER, ATP-BINDING PROTEIN"/>
    <property type="match status" value="1"/>
</dbReference>
<dbReference type="AlphaFoldDB" id="A0A8A4TVP5"/>
<dbReference type="SMART" id="SM00382">
    <property type="entry name" value="AAA"/>
    <property type="match status" value="1"/>
</dbReference>